<dbReference type="EMBL" id="KE343620">
    <property type="protein sequence ID" value="EXB37448.1"/>
    <property type="molecule type" value="Genomic_DNA"/>
</dbReference>
<evidence type="ECO:0000256" key="1">
    <source>
        <dbReference type="SAM" id="MobiDB-lite"/>
    </source>
</evidence>
<feature type="compositionally biased region" description="Polar residues" evidence="1">
    <location>
        <begin position="85"/>
        <end position="112"/>
    </location>
</feature>
<accession>W9QPU3</accession>
<gene>
    <name evidence="2" type="ORF">L484_002514</name>
</gene>
<feature type="region of interest" description="Disordered" evidence="1">
    <location>
        <begin position="85"/>
        <end position="135"/>
    </location>
</feature>
<evidence type="ECO:0000313" key="2">
    <source>
        <dbReference type="EMBL" id="EXB37448.1"/>
    </source>
</evidence>
<evidence type="ECO:0000313" key="3">
    <source>
        <dbReference type="Proteomes" id="UP000030645"/>
    </source>
</evidence>
<name>W9QPU3_9ROSA</name>
<organism evidence="2 3">
    <name type="scientific">Morus notabilis</name>
    <dbReference type="NCBI Taxonomy" id="981085"/>
    <lineage>
        <taxon>Eukaryota</taxon>
        <taxon>Viridiplantae</taxon>
        <taxon>Streptophyta</taxon>
        <taxon>Embryophyta</taxon>
        <taxon>Tracheophyta</taxon>
        <taxon>Spermatophyta</taxon>
        <taxon>Magnoliopsida</taxon>
        <taxon>eudicotyledons</taxon>
        <taxon>Gunneridae</taxon>
        <taxon>Pentapetalae</taxon>
        <taxon>rosids</taxon>
        <taxon>fabids</taxon>
        <taxon>Rosales</taxon>
        <taxon>Moraceae</taxon>
        <taxon>Moreae</taxon>
        <taxon>Morus</taxon>
    </lineage>
</organism>
<keyword evidence="3" id="KW-1185">Reference proteome</keyword>
<feature type="region of interest" description="Disordered" evidence="1">
    <location>
        <begin position="1"/>
        <end position="71"/>
    </location>
</feature>
<reference evidence="3" key="1">
    <citation type="submission" date="2013-01" db="EMBL/GenBank/DDBJ databases">
        <title>Draft Genome Sequence of a Mulberry Tree, Morus notabilis C.K. Schneid.</title>
        <authorList>
            <person name="He N."/>
            <person name="Zhao S."/>
        </authorList>
    </citation>
    <scope>NUCLEOTIDE SEQUENCE</scope>
</reference>
<proteinExistence type="predicted"/>
<dbReference type="Proteomes" id="UP000030645">
    <property type="component" value="Unassembled WGS sequence"/>
</dbReference>
<sequence length="135" mass="15235">MENSNPSMEKNPAESSTSAPSKKTSLAHTLRLRFEDELSSDEAESSTRSNTNGRESTTSDHDYHQSNQEVQTIINQMIELVVYEENSSSDTRSIASQETQSYTSNHQQSYGFTENGVDLNGYNFPYHTPSYQHND</sequence>
<dbReference type="AlphaFoldDB" id="W9QPU3"/>
<feature type="compositionally biased region" description="Polar residues" evidence="1">
    <location>
        <begin position="47"/>
        <end position="56"/>
    </location>
</feature>
<protein>
    <submittedName>
        <fullName evidence="2">Uncharacterized protein</fullName>
    </submittedName>
</protein>
<feature type="compositionally biased region" description="Polar residues" evidence="1">
    <location>
        <begin position="1"/>
        <end position="27"/>
    </location>
</feature>